<feature type="transmembrane region" description="Helical" evidence="1">
    <location>
        <begin position="20"/>
        <end position="53"/>
    </location>
</feature>
<dbReference type="RefSeq" id="WP_290265960.1">
    <property type="nucleotide sequence ID" value="NZ_JAUFQQ010000005.1"/>
</dbReference>
<keyword evidence="3" id="KW-1185">Reference proteome</keyword>
<comment type="caution">
    <text evidence="2">The sequence shown here is derived from an EMBL/GenBank/DDBJ whole genome shotgun (WGS) entry which is preliminary data.</text>
</comment>
<keyword evidence="1" id="KW-0472">Membrane</keyword>
<name>A0ABV5FI81_9FLAO</name>
<sequence>MENNLPTSNAGQGMSIAALVLGIVAVVAAFIPCFGLIAVLFGVLAIIFGAIGLSQAKKENAPTTMPIAGLILGIVATAFIIIWGLVMVNTISSVFGFNNSGISKTFDSINVEATKSQDSLNNSIEVTADTVKVEEEK</sequence>
<keyword evidence="1" id="KW-1133">Transmembrane helix</keyword>
<protein>
    <submittedName>
        <fullName evidence="2">DUF4190 domain-containing protein</fullName>
    </submittedName>
</protein>
<reference evidence="2 3" key="1">
    <citation type="submission" date="2024-09" db="EMBL/GenBank/DDBJ databases">
        <authorList>
            <person name="Sun Q."/>
            <person name="Mori K."/>
        </authorList>
    </citation>
    <scope>NUCLEOTIDE SEQUENCE [LARGE SCALE GENOMIC DNA]</scope>
    <source>
        <strain evidence="2 3">CECT 7908</strain>
    </source>
</reference>
<keyword evidence="1" id="KW-0812">Transmembrane</keyword>
<evidence type="ECO:0000256" key="1">
    <source>
        <dbReference type="SAM" id="Phobius"/>
    </source>
</evidence>
<evidence type="ECO:0000313" key="2">
    <source>
        <dbReference type="EMBL" id="MFB9063132.1"/>
    </source>
</evidence>
<feature type="transmembrane region" description="Helical" evidence="1">
    <location>
        <begin position="65"/>
        <end position="86"/>
    </location>
</feature>
<gene>
    <name evidence="2" type="ORF">ACFFUQ_03795</name>
</gene>
<organism evidence="2 3">
    <name type="scientific">Flavobacterium branchiarum</name>
    <dbReference type="NCBI Taxonomy" id="1114870"/>
    <lineage>
        <taxon>Bacteria</taxon>
        <taxon>Pseudomonadati</taxon>
        <taxon>Bacteroidota</taxon>
        <taxon>Flavobacteriia</taxon>
        <taxon>Flavobacteriales</taxon>
        <taxon>Flavobacteriaceae</taxon>
        <taxon>Flavobacterium</taxon>
    </lineage>
</organism>
<evidence type="ECO:0000313" key="3">
    <source>
        <dbReference type="Proteomes" id="UP001589589"/>
    </source>
</evidence>
<dbReference type="Proteomes" id="UP001589589">
    <property type="component" value="Unassembled WGS sequence"/>
</dbReference>
<proteinExistence type="predicted"/>
<dbReference type="EMBL" id="JBHMEX010000013">
    <property type="protein sequence ID" value="MFB9063132.1"/>
    <property type="molecule type" value="Genomic_DNA"/>
</dbReference>
<accession>A0ABV5FI81</accession>